<gene>
    <name evidence="5" type="ORF">CP985_05960</name>
</gene>
<dbReference type="InterPro" id="IPR018197">
    <property type="entry name" value="Glycerate_kinase_RE-like"/>
</dbReference>
<reference evidence="5 6" key="1">
    <citation type="submission" date="2017-09" db="EMBL/GenBank/DDBJ databases">
        <title>Genomics of the genus Arcobacter.</title>
        <authorList>
            <person name="Perez-Cataluna A."/>
            <person name="Figueras M.J."/>
            <person name="Salas-Masso N."/>
        </authorList>
    </citation>
    <scope>NUCLEOTIDE SEQUENCE [LARGE SCALE GENOMIC DNA]</scope>
    <source>
        <strain evidence="5 6">CECT 7386</strain>
    </source>
</reference>
<evidence type="ECO:0000256" key="4">
    <source>
        <dbReference type="PIRNR" id="PIRNR006078"/>
    </source>
</evidence>
<dbReference type="GO" id="GO:0008887">
    <property type="term" value="F:glycerate kinase activity"/>
    <property type="evidence" value="ECO:0007669"/>
    <property type="project" value="UniProtKB-UniRule"/>
</dbReference>
<dbReference type="PANTHER" id="PTHR21599">
    <property type="entry name" value="GLYCERATE KINASE"/>
    <property type="match status" value="1"/>
</dbReference>
<dbReference type="Proteomes" id="UP000290092">
    <property type="component" value="Unassembled WGS sequence"/>
</dbReference>
<dbReference type="InterPro" id="IPR036129">
    <property type="entry name" value="Glycerate_kinase_sf"/>
</dbReference>
<dbReference type="Gene3D" id="3.40.50.10350">
    <property type="entry name" value="Glycerate kinase, domain 1"/>
    <property type="match status" value="1"/>
</dbReference>
<dbReference type="KEGG" id="amyt:AMYT_2352"/>
<dbReference type="NCBIfam" id="TIGR00045">
    <property type="entry name" value="glycerate kinase"/>
    <property type="match status" value="1"/>
</dbReference>
<evidence type="ECO:0000313" key="5">
    <source>
        <dbReference type="EMBL" id="RXK15907.1"/>
    </source>
</evidence>
<dbReference type="Gene3D" id="3.90.1510.10">
    <property type="entry name" value="Glycerate kinase, domain 2"/>
    <property type="match status" value="1"/>
</dbReference>
<evidence type="ECO:0000313" key="6">
    <source>
        <dbReference type="Proteomes" id="UP000290092"/>
    </source>
</evidence>
<proteinExistence type="inferred from homology"/>
<comment type="caution">
    <text evidence="5">The sequence shown here is derived from an EMBL/GenBank/DDBJ whole genome shotgun (WGS) entry which is preliminary data.</text>
</comment>
<dbReference type="PANTHER" id="PTHR21599:SF0">
    <property type="entry name" value="GLYCERATE KINASE"/>
    <property type="match status" value="1"/>
</dbReference>
<dbReference type="Pfam" id="PF02595">
    <property type="entry name" value="Gly_kinase"/>
    <property type="match status" value="1"/>
</dbReference>
<dbReference type="PIRSF" id="PIRSF006078">
    <property type="entry name" value="GlxK"/>
    <property type="match status" value="1"/>
</dbReference>
<organism evidence="5 6">
    <name type="scientific">Malaciobacter mytili LMG 24559</name>
    <dbReference type="NCBI Taxonomy" id="1032238"/>
    <lineage>
        <taxon>Bacteria</taxon>
        <taxon>Pseudomonadati</taxon>
        <taxon>Campylobacterota</taxon>
        <taxon>Epsilonproteobacteria</taxon>
        <taxon>Campylobacterales</taxon>
        <taxon>Arcobacteraceae</taxon>
        <taxon>Malaciobacter</taxon>
    </lineage>
</organism>
<sequence length="383" mass="41597">MRILIASDSFKGTLSSKEVALCIEEGLKKILNEAEYEKVILADGGEGTLESVCSILKDCTIFKDEVLNPLGEKIQSQYAFIDEDTALIEMAKSTGLTLVDENKRDILNSTSFGLGQLIAHSVKRGAKKLIIGIGGSATNDAGLGMLQALGVKFFDKHNIDISAQRVLKAKDLALVDSFDISEIRYLRDIKILIASDVSNPLCGKEGATYIFAKQKGATQEQLILLEELITKFAVLCEKRLIKKTKDEAGSGAAGGVGFALHSFLNAKFSSGIDTISSLINLEDKIQKANLVITGEGRVDEQTTYGKTIMGVLKYTKKYDKPCIVIAGSLAKGYEKLYAHGVTAIFDTTFSNNLSFEELKVSSKENLVSTAYNIANILQLKLKD</sequence>
<dbReference type="InterPro" id="IPR004381">
    <property type="entry name" value="Glycerate_kinase"/>
</dbReference>
<protein>
    <submittedName>
        <fullName evidence="5">Glycerate kinase</fullName>
    </submittedName>
</protein>
<dbReference type="SUPFAM" id="SSF110738">
    <property type="entry name" value="Glycerate kinase I"/>
    <property type="match status" value="1"/>
</dbReference>
<keyword evidence="6" id="KW-1185">Reference proteome</keyword>
<evidence type="ECO:0000256" key="2">
    <source>
        <dbReference type="ARBA" id="ARBA00022679"/>
    </source>
</evidence>
<name>A0AAX2AFV7_9BACT</name>
<accession>A0AAX2AFV7</accession>
<dbReference type="InterPro" id="IPR018193">
    <property type="entry name" value="Glyc_kinase_flavodox-like_fold"/>
</dbReference>
<keyword evidence="2 4" id="KW-0808">Transferase</keyword>
<dbReference type="RefSeq" id="WP_114842712.1">
    <property type="nucleotide sequence ID" value="NZ_CP031219.1"/>
</dbReference>
<dbReference type="AlphaFoldDB" id="A0AAX2AFV7"/>
<dbReference type="EMBL" id="NXID01000017">
    <property type="protein sequence ID" value="RXK15907.1"/>
    <property type="molecule type" value="Genomic_DNA"/>
</dbReference>
<dbReference type="GO" id="GO:0031388">
    <property type="term" value="P:organic acid phosphorylation"/>
    <property type="evidence" value="ECO:0007669"/>
    <property type="project" value="UniProtKB-UniRule"/>
</dbReference>
<comment type="similarity">
    <text evidence="1 4">Belongs to the glycerate kinase type-1 family.</text>
</comment>
<evidence type="ECO:0000256" key="3">
    <source>
        <dbReference type="ARBA" id="ARBA00022777"/>
    </source>
</evidence>
<keyword evidence="3 4" id="KW-0418">Kinase</keyword>
<evidence type="ECO:0000256" key="1">
    <source>
        <dbReference type="ARBA" id="ARBA00006284"/>
    </source>
</evidence>